<comment type="caution">
    <text evidence="1">The sequence shown here is derived from an EMBL/GenBank/DDBJ whole genome shotgun (WGS) entry which is preliminary data.</text>
</comment>
<dbReference type="Proteomes" id="UP000070498">
    <property type="component" value="Unassembled WGS sequence"/>
</dbReference>
<gene>
    <name evidence="1" type="ORF">ATO67_21815</name>
</gene>
<name>A0A135P6G1_9HYPH</name>
<dbReference type="STRING" id="2052828.ATO67_21815"/>
<dbReference type="AlphaFoldDB" id="A0A135P6G1"/>
<accession>A0A135P6G1</accession>
<organism evidence="1 2">
    <name type="scientific">Agrobacterium bohemicum</name>
    <dbReference type="NCBI Taxonomy" id="2052828"/>
    <lineage>
        <taxon>Bacteria</taxon>
        <taxon>Pseudomonadati</taxon>
        <taxon>Pseudomonadota</taxon>
        <taxon>Alphaproteobacteria</taxon>
        <taxon>Hyphomicrobiales</taxon>
        <taxon>Rhizobiaceae</taxon>
        <taxon>Rhizobium/Agrobacterium group</taxon>
        <taxon>Agrobacterium</taxon>
    </lineage>
</organism>
<dbReference type="PANTHER" id="PTHR43162">
    <property type="match status" value="1"/>
</dbReference>
<evidence type="ECO:0000313" key="2">
    <source>
        <dbReference type="Proteomes" id="UP000070498"/>
    </source>
</evidence>
<sequence length="79" mass="9024">MMGQIHEYLADHVPEWTVLRPIWFLQNFSHQQHQITIRQENTIYSATGRGRIGFIEAADIAERLSAHCSKTNPGTGISF</sequence>
<dbReference type="OrthoDB" id="109735at2"/>
<evidence type="ECO:0008006" key="3">
    <source>
        <dbReference type="Google" id="ProtNLM"/>
    </source>
</evidence>
<dbReference type="EMBL" id="LNUW01000010">
    <property type="protein sequence ID" value="KXG87025.1"/>
    <property type="molecule type" value="Genomic_DNA"/>
</dbReference>
<protein>
    <recommendedName>
        <fullName evidence="3">NmrA-like domain-containing protein</fullName>
    </recommendedName>
</protein>
<dbReference type="PANTHER" id="PTHR43162:SF1">
    <property type="entry name" value="PRESTALK A DIFFERENTIATION PROTEIN A"/>
    <property type="match status" value="1"/>
</dbReference>
<dbReference type="Gene3D" id="3.40.50.720">
    <property type="entry name" value="NAD(P)-binding Rossmann-like Domain"/>
    <property type="match status" value="1"/>
</dbReference>
<dbReference type="Gene3D" id="3.90.25.10">
    <property type="entry name" value="UDP-galactose 4-epimerase, domain 1"/>
    <property type="match status" value="1"/>
</dbReference>
<reference evidence="1 2" key="1">
    <citation type="submission" date="2015-11" db="EMBL/GenBank/DDBJ databases">
        <title>Draft genome sequence of Agrobacterium sp. R89-1.</title>
        <authorList>
            <person name="Zahradnik J."/>
            <person name="Kyslikova E."/>
            <person name="Palyzova A."/>
            <person name="Kyslik P."/>
        </authorList>
    </citation>
    <scope>NUCLEOTIDE SEQUENCE [LARGE SCALE GENOMIC DNA]</scope>
    <source>
        <strain evidence="1 2">R89-1</strain>
    </source>
</reference>
<proteinExistence type="predicted"/>
<dbReference type="RefSeq" id="WP_067653934.1">
    <property type="nucleotide sequence ID" value="NZ_KQ961039.1"/>
</dbReference>
<evidence type="ECO:0000313" key="1">
    <source>
        <dbReference type="EMBL" id="KXG87025.1"/>
    </source>
</evidence>
<dbReference type="InterPro" id="IPR051604">
    <property type="entry name" value="Ergot_Alk_Oxidoreductase"/>
</dbReference>
<keyword evidence="2" id="KW-1185">Reference proteome</keyword>